<evidence type="ECO:0000259" key="2">
    <source>
        <dbReference type="Pfam" id="PF03795"/>
    </source>
</evidence>
<dbReference type="InterPro" id="IPR005545">
    <property type="entry name" value="YCII"/>
</dbReference>
<evidence type="ECO:0000256" key="1">
    <source>
        <dbReference type="ARBA" id="ARBA00007689"/>
    </source>
</evidence>
<dbReference type="Gene3D" id="3.30.70.1060">
    <property type="entry name" value="Dimeric alpha+beta barrel"/>
    <property type="match status" value="1"/>
</dbReference>
<proteinExistence type="inferred from homology"/>
<comment type="caution">
    <text evidence="3">The sequence shown here is derived from an EMBL/GenBank/DDBJ whole genome shotgun (WGS) entry which is preliminary data.</text>
</comment>
<reference evidence="3 4" key="1">
    <citation type="submission" date="2019-06" db="EMBL/GenBank/DDBJ databases">
        <title>Sequencing the genomes of 1000 actinobacteria strains.</title>
        <authorList>
            <person name="Klenk H.-P."/>
        </authorList>
    </citation>
    <scope>NUCLEOTIDE SEQUENCE [LARGE SCALE GENOMIC DNA]</scope>
    <source>
        <strain evidence="3 4">DSM 19828</strain>
    </source>
</reference>
<dbReference type="RefSeq" id="WP_141929034.1">
    <property type="nucleotide sequence ID" value="NZ_BAABCI010000036.1"/>
</dbReference>
<name>A0A542EJH3_9MICO</name>
<dbReference type="OrthoDB" id="668782at2"/>
<evidence type="ECO:0000313" key="4">
    <source>
        <dbReference type="Proteomes" id="UP000320806"/>
    </source>
</evidence>
<dbReference type="InterPro" id="IPR011008">
    <property type="entry name" value="Dimeric_a/b-barrel"/>
</dbReference>
<sequence>MKYLVLLMGDGEEIPWNEQSPQQQTASIEKFGAFDAACAQRSGVQILAGEALGAPGDAKVMRSRAGQVSITDGPYAEAIEGMGGFYLVESPDLDTLFELLRLLPAYDIQVAPVVDPV</sequence>
<comment type="similarity">
    <text evidence="1">Belongs to the YciI family.</text>
</comment>
<feature type="domain" description="YCII-related" evidence="2">
    <location>
        <begin position="14"/>
        <end position="107"/>
    </location>
</feature>
<dbReference type="Proteomes" id="UP000320806">
    <property type="component" value="Unassembled WGS sequence"/>
</dbReference>
<accession>A0A542EJH3</accession>
<keyword evidence="4" id="KW-1185">Reference proteome</keyword>
<dbReference type="AlphaFoldDB" id="A0A542EJH3"/>
<dbReference type="EMBL" id="VFMO01000001">
    <property type="protein sequence ID" value="TQJ15482.1"/>
    <property type="molecule type" value="Genomic_DNA"/>
</dbReference>
<dbReference type="SUPFAM" id="SSF54909">
    <property type="entry name" value="Dimeric alpha+beta barrel"/>
    <property type="match status" value="1"/>
</dbReference>
<protein>
    <recommendedName>
        <fullName evidence="2">YCII-related domain-containing protein</fullName>
    </recommendedName>
</protein>
<dbReference type="Pfam" id="PF03795">
    <property type="entry name" value="YCII"/>
    <property type="match status" value="1"/>
</dbReference>
<evidence type="ECO:0000313" key="3">
    <source>
        <dbReference type="EMBL" id="TQJ15482.1"/>
    </source>
</evidence>
<gene>
    <name evidence="3" type="ORF">FB459_3038</name>
</gene>
<organism evidence="3 4">
    <name type="scientific">Yimella lutea</name>
    <dbReference type="NCBI Taxonomy" id="587872"/>
    <lineage>
        <taxon>Bacteria</taxon>
        <taxon>Bacillati</taxon>
        <taxon>Actinomycetota</taxon>
        <taxon>Actinomycetes</taxon>
        <taxon>Micrococcales</taxon>
        <taxon>Dermacoccaceae</taxon>
        <taxon>Yimella</taxon>
    </lineage>
</organism>
<dbReference type="PANTHER" id="PTHR35174:SF3">
    <property type="entry name" value="BLL7171 PROTEIN"/>
    <property type="match status" value="1"/>
</dbReference>
<dbReference type="PANTHER" id="PTHR35174">
    <property type="entry name" value="BLL7171 PROTEIN-RELATED"/>
    <property type="match status" value="1"/>
</dbReference>